<accession>A0A4U5JWL8</accession>
<feature type="compositionally biased region" description="Basic residues" evidence="6">
    <location>
        <begin position="82"/>
        <end position="99"/>
    </location>
</feature>
<keyword evidence="2 5" id="KW-0285">Flavoprotein</keyword>
<gene>
    <name evidence="5 9" type="primary">pdxH</name>
    <name evidence="9" type="ORF">FCE95_12360</name>
</gene>
<comment type="cofactor">
    <cofactor evidence="5">
        <name>FMN</name>
        <dbReference type="ChEBI" id="CHEBI:58210"/>
    </cofactor>
    <text evidence="5">Binds 1 FMN per subunit.</text>
</comment>
<evidence type="ECO:0000313" key="10">
    <source>
        <dbReference type="Proteomes" id="UP000308707"/>
    </source>
</evidence>
<comment type="catalytic activity">
    <reaction evidence="5">
        <text>pyridoxamine 5'-phosphate + O2 + H2O = pyridoxal 5'-phosphate + H2O2 + NH4(+)</text>
        <dbReference type="Rhea" id="RHEA:15817"/>
        <dbReference type="ChEBI" id="CHEBI:15377"/>
        <dbReference type="ChEBI" id="CHEBI:15379"/>
        <dbReference type="ChEBI" id="CHEBI:16240"/>
        <dbReference type="ChEBI" id="CHEBI:28938"/>
        <dbReference type="ChEBI" id="CHEBI:58451"/>
        <dbReference type="ChEBI" id="CHEBI:597326"/>
        <dbReference type="EC" id="1.4.3.5"/>
    </reaction>
</comment>
<dbReference type="GO" id="GO:0010181">
    <property type="term" value="F:FMN binding"/>
    <property type="evidence" value="ECO:0007669"/>
    <property type="project" value="UniProtKB-UniRule"/>
</dbReference>
<evidence type="ECO:0000256" key="4">
    <source>
        <dbReference type="ARBA" id="ARBA00023002"/>
    </source>
</evidence>
<dbReference type="NCBIfam" id="NF004231">
    <property type="entry name" value="PRK05679.1"/>
    <property type="match status" value="1"/>
</dbReference>
<dbReference type="InterPro" id="IPR019576">
    <property type="entry name" value="Pyridoxamine_oxidase_dimer_C"/>
</dbReference>
<evidence type="ECO:0000256" key="5">
    <source>
        <dbReference type="HAMAP-Rule" id="MF_01629"/>
    </source>
</evidence>
<protein>
    <recommendedName>
        <fullName evidence="5">Pyridoxine/pyridoxamine 5'-phosphate oxidase</fullName>
        <ecNumber evidence="5">1.4.3.5</ecNumber>
    </recommendedName>
    <alternativeName>
        <fullName evidence="5">PNP/PMP oxidase</fullName>
        <shortName evidence="5">PNPOx</shortName>
    </alternativeName>
    <alternativeName>
        <fullName evidence="5">Pyridoxal 5'-phosphate synthase</fullName>
    </alternativeName>
</protein>
<feature type="compositionally biased region" description="Basic and acidic residues" evidence="6">
    <location>
        <begin position="100"/>
        <end position="117"/>
    </location>
</feature>
<evidence type="ECO:0000256" key="3">
    <source>
        <dbReference type="ARBA" id="ARBA00022643"/>
    </source>
</evidence>
<sequence>MRRARRAAASARFRARARDRACPAARAWPAADGFRAPSAGAGRGSGRSRRSTRRLRAAPARRPTPRPARPAWICRCPAGPRWRTRGCRGPRRRRARRPRTRAESPPERADAGTRTSRDNSAMTEPYAEALATFDRLFDEAAAAGEPDRTAMVIATAGLDGRPAARNVLLKAHDERGFVFYTHLNGRKGRELQANPRAALLFYWPRVREGGVQVRIEGAVEIVGDAEADAYFAGRPRLSQLGAWASKQSETLESREAFEQRLAQIEKEFEGRDVPRPPRWSGLRVKPERIEFWYAATYRLHERHLYECDCTGKWSKRMLYP</sequence>
<dbReference type="AlphaFoldDB" id="A0A4U5JWL8"/>
<proteinExistence type="inferred from homology"/>
<dbReference type="PANTHER" id="PTHR10851">
    <property type="entry name" value="PYRIDOXINE-5-PHOSPHATE OXIDASE"/>
    <property type="match status" value="1"/>
</dbReference>
<feature type="binding site" evidence="5">
    <location>
        <begin position="247"/>
        <end position="248"/>
    </location>
    <ligand>
        <name>FMN</name>
        <dbReference type="ChEBI" id="CHEBI:58210"/>
    </ligand>
</feature>
<dbReference type="GO" id="GO:0008615">
    <property type="term" value="P:pyridoxine biosynthetic process"/>
    <property type="evidence" value="ECO:0007669"/>
    <property type="project" value="UniProtKB-UniRule"/>
</dbReference>
<dbReference type="PROSITE" id="PS01064">
    <property type="entry name" value="PYRIDOX_OXIDASE"/>
    <property type="match status" value="1"/>
</dbReference>
<feature type="compositionally biased region" description="Basic residues" evidence="6">
    <location>
        <begin position="46"/>
        <end position="56"/>
    </location>
</feature>
<dbReference type="PANTHER" id="PTHR10851:SF0">
    <property type="entry name" value="PYRIDOXINE-5'-PHOSPHATE OXIDASE"/>
    <property type="match status" value="1"/>
</dbReference>
<comment type="catalytic activity">
    <reaction evidence="5">
        <text>pyridoxine 5'-phosphate + O2 = pyridoxal 5'-phosphate + H2O2</text>
        <dbReference type="Rhea" id="RHEA:15149"/>
        <dbReference type="ChEBI" id="CHEBI:15379"/>
        <dbReference type="ChEBI" id="CHEBI:16240"/>
        <dbReference type="ChEBI" id="CHEBI:58589"/>
        <dbReference type="ChEBI" id="CHEBI:597326"/>
        <dbReference type="EC" id="1.4.3.5"/>
    </reaction>
</comment>
<dbReference type="GO" id="GO:0004733">
    <property type="term" value="F:pyridoxamine phosphate oxidase activity"/>
    <property type="evidence" value="ECO:0007669"/>
    <property type="project" value="UniProtKB-UniRule"/>
</dbReference>
<dbReference type="Proteomes" id="UP000308707">
    <property type="component" value="Unassembled WGS sequence"/>
</dbReference>
<comment type="pathway">
    <text evidence="5">Cofactor metabolism; pyridoxal 5'-phosphate salvage; pyridoxal 5'-phosphate from pyridoxamine 5'-phosphate: step 1/1.</text>
</comment>
<evidence type="ECO:0000259" key="8">
    <source>
        <dbReference type="Pfam" id="PF10590"/>
    </source>
</evidence>
<comment type="subunit">
    <text evidence="5">Homodimer.</text>
</comment>
<dbReference type="InterPro" id="IPR011576">
    <property type="entry name" value="Pyridox_Oxase_N"/>
</dbReference>
<dbReference type="EMBL" id="SZUA01000002">
    <property type="protein sequence ID" value="TKR30879.1"/>
    <property type="molecule type" value="Genomic_DNA"/>
</dbReference>
<keyword evidence="4 5" id="KW-0560">Oxidoreductase</keyword>
<comment type="function">
    <text evidence="5">Catalyzes the oxidation of either pyridoxine 5'-phosphate (PNP) or pyridoxamine 5'-phosphate (PMP) into pyridoxal 5'-phosphate (PLP).</text>
</comment>
<dbReference type="NCBIfam" id="TIGR00558">
    <property type="entry name" value="pdxH"/>
    <property type="match status" value="1"/>
</dbReference>
<dbReference type="InterPro" id="IPR000659">
    <property type="entry name" value="Pyridox_Oxase"/>
</dbReference>
<feature type="domain" description="Pyridoxine 5'-phosphate oxidase dimerisation C-terminal" evidence="8">
    <location>
        <begin position="279"/>
        <end position="320"/>
    </location>
</feature>
<dbReference type="HAMAP" id="MF_01629">
    <property type="entry name" value="PdxH"/>
    <property type="match status" value="1"/>
</dbReference>
<keyword evidence="10" id="KW-1185">Reference proteome</keyword>
<feature type="domain" description="Pyridoxamine 5'-phosphate oxidase N-terminal" evidence="7">
    <location>
        <begin position="138"/>
        <end position="265"/>
    </location>
</feature>
<feature type="binding site" evidence="5">
    <location>
        <position position="186"/>
    </location>
    <ligand>
        <name>FMN</name>
        <dbReference type="ChEBI" id="CHEBI:58210"/>
    </ligand>
</feature>
<comment type="similarity">
    <text evidence="1 5">Belongs to the pyridoxamine 5'-phosphate oxidase family.</text>
</comment>
<keyword evidence="3 5" id="KW-0288">FMN</keyword>
<feature type="binding site" evidence="5">
    <location>
        <position position="302"/>
    </location>
    <ligand>
        <name>FMN</name>
        <dbReference type="ChEBI" id="CHEBI:58210"/>
    </ligand>
</feature>
<feature type="binding site" evidence="5">
    <location>
        <position position="187"/>
    </location>
    <ligand>
        <name>FMN</name>
        <dbReference type="ChEBI" id="CHEBI:58210"/>
    </ligand>
</feature>
<evidence type="ECO:0000313" key="9">
    <source>
        <dbReference type="EMBL" id="TKR30879.1"/>
    </source>
</evidence>
<dbReference type="Pfam" id="PF10590">
    <property type="entry name" value="PNP_phzG_C"/>
    <property type="match status" value="1"/>
</dbReference>
<dbReference type="SUPFAM" id="SSF50475">
    <property type="entry name" value="FMN-binding split barrel"/>
    <property type="match status" value="1"/>
</dbReference>
<evidence type="ECO:0000256" key="2">
    <source>
        <dbReference type="ARBA" id="ARBA00022630"/>
    </source>
</evidence>
<feature type="binding site" evidence="5">
    <location>
        <begin position="180"/>
        <end position="181"/>
    </location>
    <ligand>
        <name>FMN</name>
        <dbReference type="ChEBI" id="CHEBI:58210"/>
    </ligand>
</feature>
<comment type="caution">
    <text evidence="9">The sequence shown here is derived from an EMBL/GenBank/DDBJ whole genome shotgun (WGS) entry which is preliminary data.</text>
</comment>
<dbReference type="Pfam" id="PF01243">
    <property type="entry name" value="PNPOx_N"/>
    <property type="match status" value="1"/>
</dbReference>
<feature type="binding site" evidence="5">
    <location>
        <position position="170"/>
    </location>
    <ligand>
        <name>substrate</name>
    </ligand>
</feature>
<organism evidence="9 10">
    <name type="scientific">Luteimonas gilva</name>
    <dbReference type="NCBI Taxonomy" id="2572684"/>
    <lineage>
        <taxon>Bacteria</taxon>
        <taxon>Pseudomonadati</taxon>
        <taxon>Pseudomonadota</taxon>
        <taxon>Gammaproteobacteria</taxon>
        <taxon>Lysobacterales</taxon>
        <taxon>Lysobacteraceae</taxon>
        <taxon>Luteimonas</taxon>
    </lineage>
</organism>
<feature type="binding site" evidence="5">
    <location>
        <position position="238"/>
    </location>
    <ligand>
        <name>substrate</name>
    </ligand>
</feature>
<dbReference type="Gene3D" id="2.30.110.10">
    <property type="entry name" value="Electron Transport, Fmn-binding Protein, Chain A"/>
    <property type="match status" value="1"/>
</dbReference>
<reference evidence="9 10" key="1">
    <citation type="submission" date="2019-04" db="EMBL/GenBank/DDBJ databases">
        <title>Reference strain of H23.</title>
        <authorList>
            <person name="Luo X."/>
        </authorList>
    </citation>
    <scope>NUCLEOTIDE SEQUENCE [LARGE SCALE GENOMIC DNA]</scope>
    <source>
        <strain evidence="9 10">H23</strain>
    </source>
</reference>
<name>A0A4U5JWL8_9GAMM</name>
<feature type="binding site" evidence="5">
    <location>
        <position position="212"/>
    </location>
    <ligand>
        <name>FMN</name>
        <dbReference type="ChEBI" id="CHEBI:58210"/>
    </ligand>
</feature>
<feature type="region of interest" description="Disordered" evidence="6">
    <location>
        <begin position="1"/>
        <end position="120"/>
    </location>
</feature>
<evidence type="ECO:0000256" key="1">
    <source>
        <dbReference type="ARBA" id="ARBA00007301"/>
    </source>
</evidence>
<feature type="binding site" evidence="5">
    <location>
        <begin position="165"/>
        <end position="170"/>
    </location>
    <ligand>
        <name>FMN</name>
        <dbReference type="ChEBI" id="CHEBI:58210"/>
    </ligand>
</feature>
<evidence type="ECO:0000256" key="6">
    <source>
        <dbReference type="SAM" id="MobiDB-lite"/>
    </source>
</evidence>
<feature type="compositionally biased region" description="Low complexity" evidence="6">
    <location>
        <begin position="22"/>
        <end position="40"/>
    </location>
</feature>
<feature type="binding site" evidence="5">
    <location>
        <position position="234"/>
    </location>
    <ligand>
        <name>substrate</name>
    </ligand>
</feature>
<comment type="pathway">
    <text evidence="5">Cofactor metabolism; pyridoxal 5'-phosphate salvage; pyridoxal 5'-phosphate from pyridoxine 5'-phosphate: step 1/1.</text>
</comment>
<feature type="binding site" evidence="5">
    <location>
        <begin position="298"/>
        <end position="300"/>
    </location>
    <ligand>
        <name>substrate</name>
    </ligand>
</feature>
<dbReference type="UniPathway" id="UPA01068">
    <property type="reaction ID" value="UER00304"/>
</dbReference>
<dbReference type="InterPro" id="IPR012349">
    <property type="entry name" value="Split_barrel_FMN-bd"/>
</dbReference>
<feature type="binding site" evidence="5">
    <location>
        <position position="230"/>
    </location>
    <ligand>
        <name>substrate</name>
    </ligand>
</feature>
<dbReference type="InterPro" id="IPR019740">
    <property type="entry name" value="Pyridox_Oxase_CS"/>
</dbReference>
<keyword evidence="5" id="KW-0664">Pyridoxine biosynthesis</keyword>
<dbReference type="OrthoDB" id="9780392at2"/>
<feature type="binding site" evidence="5">
    <location>
        <position position="292"/>
    </location>
    <ligand>
        <name>FMN</name>
        <dbReference type="ChEBI" id="CHEBI:58210"/>
    </ligand>
</feature>
<evidence type="ECO:0000259" key="7">
    <source>
        <dbReference type="Pfam" id="PF01243"/>
    </source>
</evidence>
<dbReference type="EC" id="1.4.3.5" evidence="5"/>